<evidence type="ECO:0000313" key="3">
    <source>
        <dbReference type="Proteomes" id="UP001241656"/>
    </source>
</evidence>
<dbReference type="Proteomes" id="UP001241656">
    <property type="component" value="Chromosome"/>
</dbReference>
<gene>
    <name evidence="2" type="ORF">QGN23_01495</name>
</gene>
<dbReference type="InterPro" id="IPR029115">
    <property type="entry name" value="Ntox23"/>
</dbReference>
<dbReference type="RefSeq" id="WP_282905269.1">
    <property type="nucleotide sequence ID" value="NZ_CP124855.1"/>
</dbReference>
<organism evidence="2 3">
    <name type="scientific">Chryseobacterium gotjawalense</name>
    <dbReference type="NCBI Taxonomy" id="3042315"/>
    <lineage>
        <taxon>Bacteria</taxon>
        <taxon>Pseudomonadati</taxon>
        <taxon>Bacteroidota</taxon>
        <taxon>Flavobacteriia</taxon>
        <taxon>Flavobacteriales</taxon>
        <taxon>Weeksellaceae</taxon>
        <taxon>Chryseobacterium group</taxon>
        <taxon>Chryseobacterium</taxon>
    </lineage>
</organism>
<sequence>MAAVSFVVGYVTHGIMTGQWGWSAVKAGFQFAIMGWLSYNTAGLAGTGNQAMWNFIGNSAINSAISCIIPPMNLSIGDFDFSISPSIAIGKGWGFGANVSATFHAGDFAISGGFGLMHYGGHAGSGKAGWEYRKSVQFNYSSKAFSISIGTNKWTGLHEQQTGILGLGSGDFSLTYENDGSPFDKVGGYLGDGNDRYRTAAMTINVGDFHAGFNLFTGERTKDSYAEFGGSDAQRMKEGACYSNGACLPHSYVEEKGLRYRLGAAYIGWGNYRLGVDSDRHVRHPIQNIMAHSWVSPQPGFEVLSTNIKPYFQYQTRNIFTSW</sequence>
<reference evidence="2 3" key="1">
    <citation type="submission" date="2023-05" db="EMBL/GenBank/DDBJ databases">
        <title>Genomic insight into Chryseobacterium sp. wdc7 isolated forest soil (Gotjawal).</title>
        <authorList>
            <person name="Park S.-J."/>
        </authorList>
    </citation>
    <scope>NUCLEOTIDE SEQUENCE [LARGE SCALE GENOMIC DNA]</scope>
    <source>
        <strain evidence="3">wdc7</strain>
    </source>
</reference>
<accession>A0ABY8RDA0</accession>
<keyword evidence="3" id="KW-1185">Reference proteome</keyword>
<protein>
    <submittedName>
        <fullName evidence="2">Polymorphic toxin type 23 domain-containing protein</fullName>
    </submittedName>
</protein>
<feature type="domain" description="Bacterial toxin 23" evidence="1">
    <location>
        <begin position="93"/>
        <end position="292"/>
    </location>
</feature>
<dbReference type="Pfam" id="PF15528">
    <property type="entry name" value="Ntox23"/>
    <property type="match status" value="1"/>
</dbReference>
<evidence type="ECO:0000259" key="1">
    <source>
        <dbReference type="Pfam" id="PF15528"/>
    </source>
</evidence>
<name>A0ABY8RDA0_9FLAO</name>
<proteinExistence type="predicted"/>
<dbReference type="EMBL" id="CP124855">
    <property type="protein sequence ID" value="WHF51962.1"/>
    <property type="molecule type" value="Genomic_DNA"/>
</dbReference>
<evidence type="ECO:0000313" key="2">
    <source>
        <dbReference type="EMBL" id="WHF51962.1"/>
    </source>
</evidence>